<dbReference type="Gene3D" id="3.90.850.10">
    <property type="entry name" value="Fumarylacetoacetase-like, C-terminal domain"/>
    <property type="match status" value="1"/>
</dbReference>
<dbReference type="PANTHER" id="PTHR30143:SF0">
    <property type="entry name" value="2-KETO-4-PENTENOATE HYDRATASE"/>
    <property type="match status" value="1"/>
</dbReference>
<name>A0A563F2E4_9PSEU</name>
<dbReference type="RefSeq" id="WP_146349504.1">
    <property type="nucleotide sequence ID" value="NZ_VOBR01000002.1"/>
</dbReference>
<feature type="domain" description="Fumarylacetoacetase-like C-terminal" evidence="2">
    <location>
        <begin position="78"/>
        <end position="250"/>
    </location>
</feature>
<proteinExistence type="predicted"/>
<dbReference type="Proteomes" id="UP000316639">
    <property type="component" value="Unassembled WGS sequence"/>
</dbReference>
<dbReference type="GO" id="GO:0005737">
    <property type="term" value="C:cytoplasm"/>
    <property type="evidence" value="ECO:0007669"/>
    <property type="project" value="TreeGrafter"/>
</dbReference>
<comment type="caution">
    <text evidence="3">The sequence shown here is derived from an EMBL/GenBank/DDBJ whole genome shotgun (WGS) entry which is preliminary data.</text>
</comment>
<evidence type="ECO:0000256" key="1">
    <source>
        <dbReference type="ARBA" id="ARBA00023239"/>
    </source>
</evidence>
<dbReference type="InterPro" id="IPR036663">
    <property type="entry name" value="Fumarylacetoacetase_C_sf"/>
</dbReference>
<dbReference type="PANTHER" id="PTHR30143">
    <property type="entry name" value="ACID HYDRATASE"/>
    <property type="match status" value="1"/>
</dbReference>
<evidence type="ECO:0000313" key="3">
    <source>
        <dbReference type="EMBL" id="TWP53908.1"/>
    </source>
</evidence>
<dbReference type="Pfam" id="PF01557">
    <property type="entry name" value="FAA_hydrolase"/>
    <property type="match status" value="1"/>
</dbReference>
<dbReference type="SUPFAM" id="SSF56529">
    <property type="entry name" value="FAH"/>
    <property type="match status" value="1"/>
</dbReference>
<dbReference type="GO" id="GO:0008684">
    <property type="term" value="F:2-oxopent-4-enoate hydratase activity"/>
    <property type="evidence" value="ECO:0007669"/>
    <property type="project" value="TreeGrafter"/>
</dbReference>
<organism evidence="3 4">
    <name type="scientific">Lentzea tibetensis</name>
    <dbReference type="NCBI Taxonomy" id="2591470"/>
    <lineage>
        <taxon>Bacteria</taxon>
        <taxon>Bacillati</taxon>
        <taxon>Actinomycetota</taxon>
        <taxon>Actinomycetes</taxon>
        <taxon>Pseudonocardiales</taxon>
        <taxon>Pseudonocardiaceae</taxon>
        <taxon>Lentzea</taxon>
    </lineage>
</organism>
<accession>A0A563F2E4</accession>
<reference evidence="3 4" key="1">
    <citation type="submission" date="2019-07" db="EMBL/GenBank/DDBJ databases">
        <title>Lentzea xizangensis sp. nov., isolated from Qinghai-Tibetan Plateau Soils.</title>
        <authorList>
            <person name="Huang J."/>
        </authorList>
    </citation>
    <scope>NUCLEOTIDE SEQUENCE [LARGE SCALE GENOMIC DNA]</scope>
    <source>
        <strain evidence="3 4">FXJ1.1311</strain>
    </source>
</reference>
<dbReference type="AlphaFoldDB" id="A0A563F2E4"/>
<keyword evidence="4" id="KW-1185">Reference proteome</keyword>
<dbReference type="InterPro" id="IPR050772">
    <property type="entry name" value="Hydratase-Decarb/MhpD_sf"/>
</dbReference>
<protein>
    <submittedName>
        <fullName evidence="3">2-keto-4-pentenoate hydratase</fullName>
    </submittedName>
</protein>
<dbReference type="InterPro" id="IPR011234">
    <property type="entry name" value="Fumarylacetoacetase-like_C"/>
</dbReference>
<evidence type="ECO:0000313" key="4">
    <source>
        <dbReference type="Proteomes" id="UP000316639"/>
    </source>
</evidence>
<sequence length="258" mass="26723">MSAEASRRLAAARAQRRPCAPVRGLLPDIGAAYAVQSTWVAGRGAAGAKVVGRKIGLTNPAVRAQLGVDQPDFGVLLDDMGYPSGARVDVRRTLQPKIEAEIAFVLADDLAGPRTGPLEVAAATAYVVAALEIVDSRIAGWDISILDTVADNASAGLFVLGDQPRLLRDLDLRECTMTLWRGDDLVSTGAGADCFGDPAEAVAWLATTARELGSPLRAGEVVLSGALGPVVPVRPGDRFHAVISEIGEVSVSFTGGGS</sequence>
<evidence type="ECO:0000259" key="2">
    <source>
        <dbReference type="Pfam" id="PF01557"/>
    </source>
</evidence>
<dbReference type="OrthoDB" id="9792137at2"/>
<dbReference type="EMBL" id="VOBR01000002">
    <property type="protein sequence ID" value="TWP53908.1"/>
    <property type="molecule type" value="Genomic_DNA"/>
</dbReference>
<keyword evidence="1" id="KW-0456">Lyase</keyword>
<gene>
    <name evidence="3" type="ORF">FKR81_03905</name>
</gene>